<dbReference type="PANTHER" id="PTHR11360">
    <property type="entry name" value="MONOCARBOXYLATE TRANSPORTER"/>
    <property type="match status" value="1"/>
</dbReference>
<dbReference type="PANTHER" id="PTHR11360:SF284">
    <property type="entry name" value="EG:103B4.3 PROTEIN-RELATED"/>
    <property type="match status" value="1"/>
</dbReference>
<evidence type="ECO:0000259" key="4">
    <source>
        <dbReference type="PROSITE" id="PS50850"/>
    </source>
</evidence>
<feature type="transmembrane region" description="Helical" evidence="3">
    <location>
        <begin position="466"/>
        <end position="489"/>
    </location>
</feature>
<dbReference type="FunFam" id="1.20.1250.20:FF:000505">
    <property type="entry name" value="Predicted protein"/>
    <property type="match status" value="1"/>
</dbReference>
<dbReference type="GO" id="GO:0008028">
    <property type="term" value="F:monocarboxylic acid transmembrane transporter activity"/>
    <property type="evidence" value="ECO:0007669"/>
    <property type="project" value="TreeGrafter"/>
</dbReference>
<dbReference type="InterPro" id="IPR036259">
    <property type="entry name" value="MFS_trans_sf"/>
</dbReference>
<dbReference type="GO" id="GO:0016020">
    <property type="term" value="C:membrane"/>
    <property type="evidence" value="ECO:0007669"/>
    <property type="project" value="UniProtKB-SubCell"/>
</dbReference>
<feature type="transmembrane region" description="Helical" evidence="3">
    <location>
        <begin position="409"/>
        <end position="428"/>
    </location>
</feature>
<dbReference type="InterPro" id="IPR050327">
    <property type="entry name" value="Proton-linked_MCT"/>
</dbReference>
<dbReference type="PROSITE" id="PS50850">
    <property type="entry name" value="MFS"/>
    <property type="match status" value="1"/>
</dbReference>
<dbReference type="EMBL" id="GBYB01014361">
    <property type="protein sequence ID" value="JAG84128.1"/>
    <property type="molecule type" value="Transcribed_RNA"/>
</dbReference>
<dbReference type="Pfam" id="PF07690">
    <property type="entry name" value="MFS_1"/>
    <property type="match status" value="2"/>
</dbReference>
<feature type="transmembrane region" description="Helical" evidence="3">
    <location>
        <begin position="100"/>
        <end position="118"/>
    </location>
</feature>
<dbReference type="CDD" id="cd17352">
    <property type="entry name" value="MFS_MCT_SLC16"/>
    <property type="match status" value="1"/>
</dbReference>
<feature type="transmembrane region" description="Helical" evidence="3">
    <location>
        <begin position="533"/>
        <end position="553"/>
    </location>
</feature>
<comment type="subcellular location">
    <subcellularLocation>
        <location evidence="1">Membrane</location>
        <topology evidence="1">Multi-pass membrane protein</topology>
    </subcellularLocation>
</comment>
<evidence type="ECO:0000256" key="3">
    <source>
        <dbReference type="SAM" id="Phobius"/>
    </source>
</evidence>
<feature type="transmembrane region" description="Helical" evidence="3">
    <location>
        <begin position="158"/>
        <end position="178"/>
    </location>
</feature>
<reference evidence="6" key="1">
    <citation type="submission" date="2015-01" db="EMBL/GenBank/DDBJ databases">
        <title>Transcriptome Assembly of Fopius arisanus.</title>
        <authorList>
            <person name="Geib S."/>
        </authorList>
    </citation>
    <scope>NUCLEOTIDE SEQUENCE</scope>
</reference>
<feature type="domain" description="Major facilitator superfamily (MFS) profile" evidence="4">
    <location>
        <begin position="374"/>
        <end position="571"/>
    </location>
</feature>
<dbReference type="InterPro" id="IPR020846">
    <property type="entry name" value="MFS_dom"/>
</dbReference>
<organism evidence="6">
    <name type="scientific">Fopius arisanus</name>
    <dbReference type="NCBI Taxonomy" id="64838"/>
    <lineage>
        <taxon>Eukaryota</taxon>
        <taxon>Metazoa</taxon>
        <taxon>Ecdysozoa</taxon>
        <taxon>Arthropoda</taxon>
        <taxon>Hexapoda</taxon>
        <taxon>Insecta</taxon>
        <taxon>Pterygota</taxon>
        <taxon>Neoptera</taxon>
        <taxon>Endopterygota</taxon>
        <taxon>Hymenoptera</taxon>
        <taxon>Apocrita</taxon>
        <taxon>Ichneumonoidea</taxon>
        <taxon>Braconidae</taxon>
        <taxon>Opiinae</taxon>
        <taxon>Fopius</taxon>
    </lineage>
</organism>
<protein>
    <submittedName>
        <fullName evidence="6">Slc16a14_0 protein</fullName>
    </submittedName>
    <submittedName>
        <fullName evidence="5">Slc16a14_2 protein</fullName>
    </submittedName>
    <submittedName>
        <fullName evidence="7">Slc16a14_3 protein</fullName>
    </submittedName>
</protein>
<feature type="transmembrane region" description="Helical" evidence="3">
    <location>
        <begin position="374"/>
        <end position="397"/>
    </location>
</feature>
<feature type="transmembrane region" description="Helical" evidence="3">
    <location>
        <begin position="73"/>
        <end position="93"/>
    </location>
</feature>
<evidence type="ECO:0000313" key="5">
    <source>
        <dbReference type="EMBL" id="JAG84128.1"/>
    </source>
</evidence>
<feature type="region of interest" description="Disordered" evidence="2">
    <location>
        <begin position="1"/>
        <end position="21"/>
    </location>
</feature>
<feature type="transmembrane region" description="Helical" evidence="3">
    <location>
        <begin position="440"/>
        <end position="460"/>
    </location>
</feature>
<evidence type="ECO:0000313" key="7">
    <source>
        <dbReference type="EMBL" id="JAG84130.1"/>
    </source>
</evidence>
<keyword evidence="3" id="KW-0812">Transmembrane</keyword>
<accession>A0A0C9RLX5</accession>
<dbReference type="Gene3D" id="1.20.1250.20">
    <property type="entry name" value="MFS general substrate transporter like domains"/>
    <property type="match status" value="2"/>
</dbReference>
<keyword evidence="3" id="KW-0472">Membrane</keyword>
<feature type="compositionally biased region" description="Basic and acidic residues" evidence="2">
    <location>
        <begin position="1"/>
        <end position="18"/>
    </location>
</feature>
<dbReference type="InterPro" id="IPR011701">
    <property type="entry name" value="MFS"/>
</dbReference>
<sequence>MAHAVENPEEKQRKKNTDDLFEPAPPPDGGWGWAVVFASFMIHIVTDGVTYSFGVFHVELRNYFGAGDGATAWIASILVGITLCSGPIASIFVNKYGCRMVTIVGAILSSICLLMSHWAQSIIILYFTIGLGTGLGFGLIYLPAIVSVTCYFEKLRSFATGIAVCGSGLGTLVFAPFIEYLIVEYGWRGAMLITSALVLNCIIFGIMFRPLEPIRKAMDIPLLELSKPEAPTSLKVPQTNGLSSNGFDRPHSVTNVNHTKYQLIPESEDKENLMRIALSQPVLISKTGHSHRSRDFGSGLMHRKDILYQKSLENIRKRSASLGSRDLHITLRGSLSSLPNGIEEKQGQNNNSKQTKPLSAFQQMLQLSLLKDPVFLLFVFSNFCTSIGFNVPYVYIIGLAEGVQITRESASYLLSVIGIANTVGRIVLGFVADKPSINRLAIYNICLTICGISTVLGAFSPSYTWFVIYASVYGFTAGAYVGLTSVILVDLLGLDLLTNAFGLLLLFQGLASLLGPPIAGWLRDGLGSYKPGFVGAGLMIAISGLILFLIPVLQRKVRRKEERITDLVVQS</sequence>
<evidence type="ECO:0000256" key="1">
    <source>
        <dbReference type="ARBA" id="ARBA00004141"/>
    </source>
</evidence>
<dbReference type="EMBL" id="GBYB01014362">
    <property type="protein sequence ID" value="JAG84129.1"/>
    <property type="molecule type" value="Transcribed_RNA"/>
</dbReference>
<name>A0A0C9RLX5_9HYME</name>
<dbReference type="SUPFAM" id="SSF103473">
    <property type="entry name" value="MFS general substrate transporter"/>
    <property type="match status" value="1"/>
</dbReference>
<evidence type="ECO:0000256" key="2">
    <source>
        <dbReference type="SAM" id="MobiDB-lite"/>
    </source>
</evidence>
<feature type="transmembrane region" description="Helical" evidence="3">
    <location>
        <begin position="124"/>
        <end position="146"/>
    </location>
</feature>
<dbReference type="AlphaFoldDB" id="A0A0C9RLX5"/>
<feature type="transmembrane region" description="Helical" evidence="3">
    <location>
        <begin position="501"/>
        <end position="521"/>
    </location>
</feature>
<evidence type="ECO:0000313" key="6">
    <source>
        <dbReference type="EMBL" id="JAG84129.1"/>
    </source>
</evidence>
<keyword evidence="3" id="KW-1133">Transmembrane helix</keyword>
<feature type="transmembrane region" description="Helical" evidence="3">
    <location>
        <begin position="31"/>
        <end position="53"/>
    </location>
</feature>
<gene>
    <name evidence="6" type="primary">Slc16a14_0</name>
    <name evidence="5" type="synonym">Slc16a14_2</name>
    <name evidence="7" type="synonym">Slc16a14_3</name>
    <name evidence="7" type="ORF">g.55960</name>
    <name evidence="5" type="ORF">g.55961</name>
    <name evidence="6" type="ORF">g.55963</name>
</gene>
<feature type="transmembrane region" description="Helical" evidence="3">
    <location>
        <begin position="190"/>
        <end position="208"/>
    </location>
</feature>
<proteinExistence type="predicted"/>
<dbReference type="EMBL" id="GBYB01014363">
    <property type="protein sequence ID" value="JAG84130.1"/>
    <property type="molecule type" value="Transcribed_RNA"/>
</dbReference>